<dbReference type="InterPro" id="IPR015865">
    <property type="entry name" value="Riboflavin_kinase_bac/euk"/>
</dbReference>
<evidence type="ECO:0000259" key="16">
    <source>
        <dbReference type="SMART" id="SM00904"/>
    </source>
</evidence>
<evidence type="ECO:0000256" key="9">
    <source>
        <dbReference type="ARBA" id="ARBA00022679"/>
    </source>
</evidence>
<sequence length="334" mass="37262">MYVMPKNQTVPPGCQQAVVAIGNFDGVHLGHQKLLEAAEQQAKTLGKPLGVLTFEPHPRSLFRPDEPVFRLSPPAWKARLLKGLGVQCLDVATFDRDLAGLEAEEFVKQILVERLAVCHVVTGYDFHFGRGRKGSPDTMRQLGKQYGFGVTIVDQVTDDDGVAPFSSSAIRTALRRGHVQKAASQLGHWWSIMGTVVKGDQRGRSIGYPTINMALEPGCEPHEGIYAVRVRSADRNDTSVWNGAGYIGYRPTFETEQLFLEVFIFDFDKDVYGQEFIVEFIDFIRPDKRFDTLDGLLEQMKKDCQQIETQLSAFADNNPVKNYPLGALQAEGKL</sequence>
<dbReference type="CDD" id="cd02064">
    <property type="entry name" value="FAD_synthetase_N"/>
    <property type="match status" value="1"/>
</dbReference>
<evidence type="ECO:0000256" key="10">
    <source>
        <dbReference type="ARBA" id="ARBA00022695"/>
    </source>
</evidence>
<feature type="domain" description="Riboflavin kinase" evidence="16">
    <location>
        <begin position="185"/>
        <end position="312"/>
    </location>
</feature>
<evidence type="ECO:0000256" key="1">
    <source>
        <dbReference type="ARBA" id="ARBA00004726"/>
    </source>
</evidence>
<keyword evidence="9 17" id="KW-0808">Transferase</keyword>
<evidence type="ECO:0000256" key="15">
    <source>
        <dbReference type="ARBA" id="ARBA00023268"/>
    </source>
</evidence>
<dbReference type="InterPro" id="IPR023465">
    <property type="entry name" value="Riboflavin_kinase_dom_sf"/>
</dbReference>
<dbReference type="Gene3D" id="3.40.50.620">
    <property type="entry name" value="HUPs"/>
    <property type="match status" value="1"/>
</dbReference>
<dbReference type="FunFam" id="3.40.50.620:FF:000021">
    <property type="entry name" value="Riboflavin biosynthesis protein"/>
    <property type="match status" value="1"/>
</dbReference>
<evidence type="ECO:0000256" key="5">
    <source>
        <dbReference type="ARBA" id="ARBA00012393"/>
    </source>
</evidence>
<keyword evidence="14" id="KW-0067">ATP-binding</keyword>
<dbReference type="GO" id="GO:0008531">
    <property type="term" value="F:riboflavin kinase activity"/>
    <property type="evidence" value="ECO:0007669"/>
    <property type="project" value="UniProtKB-EC"/>
</dbReference>
<dbReference type="InterPro" id="IPR004821">
    <property type="entry name" value="Cyt_trans-like"/>
</dbReference>
<keyword evidence="13" id="KW-0274">FAD</keyword>
<dbReference type="Gene3D" id="2.40.30.30">
    <property type="entry name" value="Riboflavin kinase-like"/>
    <property type="match status" value="1"/>
</dbReference>
<gene>
    <name evidence="17" type="ORF">MNBD_ALPHA08-2005</name>
</gene>
<evidence type="ECO:0000256" key="13">
    <source>
        <dbReference type="ARBA" id="ARBA00022827"/>
    </source>
</evidence>
<keyword evidence="10 17" id="KW-0548">Nucleotidyltransferase</keyword>
<dbReference type="InterPro" id="IPR015864">
    <property type="entry name" value="FAD_synthase"/>
</dbReference>
<dbReference type="InterPro" id="IPR014729">
    <property type="entry name" value="Rossmann-like_a/b/a_fold"/>
</dbReference>
<dbReference type="PANTHER" id="PTHR22749:SF6">
    <property type="entry name" value="RIBOFLAVIN KINASE"/>
    <property type="match status" value="1"/>
</dbReference>
<dbReference type="GO" id="GO:0009231">
    <property type="term" value="P:riboflavin biosynthetic process"/>
    <property type="evidence" value="ECO:0007669"/>
    <property type="project" value="InterPro"/>
</dbReference>
<dbReference type="SMART" id="SM00904">
    <property type="entry name" value="Flavokinase"/>
    <property type="match status" value="1"/>
</dbReference>
<dbReference type="InterPro" id="IPR023468">
    <property type="entry name" value="Riboflavin_kinase"/>
</dbReference>
<keyword evidence="11" id="KW-0547">Nucleotide-binding</keyword>
<dbReference type="UniPathway" id="UPA00277">
    <property type="reaction ID" value="UER00407"/>
</dbReference>
<dbReference type="NCBIfam" id="TIGR00125">
    <property type="entry name" value="cyt_tran_rel"/>
    <property type="match status" value="1"/>
</dbReference>
<dbReference type="SUPFAM" id="SSF52374">
    <property type="entry name" value="Nucleotidylyl transferase"/>
    <property type="match status" value="1"/>
</dbReference>
<name>A0A3B0R887_9ZZZZ</name>
<dbReference type="NCBIfam" id="TIGR00083">
    <property type="entry name" value="ribF"/>
    <property type="match status" value="1"/>
</dbReference>
<dbReference type="GO" id="GO:0006747">
    <property type="term" value="P:FAD biosynthetic process"/>
    <property type="evidence" value="ECO:0007669"/>
    <property type="project" value="UniProtKB-UniPathway"/>
</dbReference>
<keyword evidence="8" id="KW-0288">FMN</keyword>
<evidence type="ECO:0000256" key="3">
    <source>
        <dbReference type="ARBA" id="ARBA00010214"/>
    </source>
</evidence>
<evidence type="ECO:0000256" key="4">
    <source>
        <dbReference type="ARBA" id="ARBA00012105"/>
    </source>
</evidence>
<comment type="pathway">
    <text evidence="1">Cofactor biosynthesis; FAD biosynthesis; FAD from FMN: step 1/1.</text>
</comment>
<dbReference type="EC" id="2.7.1.26" evidence="4"/>
<evidence type="ECO:0000256" key="2">
    <source>
        <dbReference type="ARBA" id="ARBA00005201"/>
    </source>
</evidence>
<evidence type="ECO:0000256" key="12">
    <source>
        <dbReference type="ARBA" id="ARBA00022777"/>
    </source>
</evidence>
<evidence type="ECO:0000256" key="6">
    <source>
        <dbReference type="ARBA" id="ARBA00018483"/>
    </source>
</evidence>
<dbReference type="PIRSF" id="PIRSF004491">
    <property type="entry name" value="FAD_Synth"/>
    <property type="match status" value="1"/>
</dbReference>
<dbReference type="GO" id="GO:0003919">
    <property type="term" value="F:FMN adenylyltransferase activity"/>
    <property type="evidence" value="ECO:0007669"/>
    <property type="project" value="UniProtKB-EC"/>
</dbReference>
<evidence type="ECO:0000256" key="11">
    <source>
        <dbReference type="ARBA" id="ARBA00022741"/>
    </source>
</evidence>
<dbReference type="Pfam" id="PF01687">
    <property type="entry name" value="Flavokinase"/>
    <property type="match status" value="1"/>
</dbReference>
<dbReference type="SUPFAM" id="SSF82114">
    <property type="entry name" value="Riboflavin kinase-like"/>
    <property type="match status" value="1"/>
</dbReference>
<dbReference type="UniPathway" id="UPA00276">
    <property type="reaction ID" value="UER00406"/>
</dbReference>
<organism evidence="17">
    <name type="scientific">hydrothermal vent metagenome</name>
    <dbReference type="NCBI Taxonomy" id="652676"/>
    <lineage>
        <taxon>unclassified sequences</taxon>
        <taxon>metagenomes</taxon>
        <taxon>ecological metagenomes</taxon>
    </lineage>
</organism>
<dbReference type="Pfam" id="PF06574">
    <property type="entry name" value="FAD_syn"/>
    <property type="match status" value="1"/>
</dbReference>
<evidence type="ECO:0000256" key="8">
    <source>
        <dbReference type="ARBA" id="ARBA00022643"/>
    </source>
</evidence>
<reference evidence="17" key="1">
    <citation type="submission" date="2018-06" db="EMBL/GenBank/DDBJ databases">
        <authorList>
            <person name="Zhirakovskaya E."/>
        </authorList>
    </citation>
    <scope>NUCLEOTIDE SEQUENCE</scope>
</reference>
<evidence type="ECO:0000313" key="17">
    <source>
        <dbReference type="EMBL" id="VAV88321.1"/>
    </source>
</evidence>
<keyword evidence="15" id="KW-0511">Multifunctional enzyme</keyword>
<dbReference type="PANTHER" id="PTHR22749">
    <property type="entry name" value="RIBOFLAVIN KINASE/FMN ADENYLYLTRANSFERASE"/>
    <property type="match status" value="1"/>
</dbReference>
<dbReference type="EMBL" id="UOEC01000042">
    <property type="protein sequence ID" value="VAV88321.1"/>
    <property type="molecule type" value="Genomic_DNA"/>
</dbReference>
<dbReference type="EC" id="2.7.7.2" evidence="5"/>
<dbReference type="AlphaFoldDB" id="A0A3B0R887"/>
<keyword evidence="7" id="KW-0285">Flavoprotein</keyword>
<dbReference type="InterPro" id="IPR002606">
    <property type="entry name" value="Riboflavin_kinase_bac"/>
</dbReference>
<protein>
    <recommendedName>
        <fullName evidence="6">Bifunctional riboflavin kinase/FMN adenylyltransferase</fullName>
        <ecNumber evidence="4">2.7.1.26</ecNumber>
        <ecNumber evidence="5">2.7.7.2</ecNumber>
    </recommendedName>
</protein>
<dbReference type="NCBIfam" id="NF004160">
    <property type="entry name" value="PRK05627.1-3"/>
    <property type="match status" value="1"/>
</dbReference>
<comment type="pathway">
    <text evidence="2">Cofactor biosynthesis; FMN biosynthesis; FMN from riboflavin (ATP route): step 1/1.</text>
</comment>
<proteinExistence type="inferred from homology"/>
<evidence type="ECO:0000256" key="14">
    <source>
        <dbReference type="ARBA" id="ARBA00022840"/>
    </source>
</evidence>
<dbReference type="GO" id="GO:0005524">
    <property type="term" value="F:ATP binding"/>
    <property type="evidence" value="ECO:0007669"/>
    <property type="project" value="UniProtKB-KW"/>
</dbReference>
<accession>A0A3B0R887</accession>
<dbReference type="GO" id="GO:0009398">
    <property type="term" value="P:FMN biosynthetic process"/>
    <property type="evidence" value="ECO:0007669"/>
    <property type="project" value="UniProtKB-UniPathway"/>
</dbReference>
<evidence type="ECO:0000256" key="7">
    <source>
        <dbReference type="ARBA" id="ARBA00022630"/>
    </source>
</evidence>
<comment type="similarity">
    <text evidence="3">Belongs to the RibF family.</text>
</comment>
<keyword evidence="12 17" id="KW-0418">Kinase</keyword>